<proteinExistence type="predicted"/>
<protein>
    <submittedName>
        <fullName evidence="2">Uncharacterized protein</fullName>
    </submittedName>
</protein>
<evidence type="ECO:0000313" key="2">
    <source>
        <dbReference type="EMBL" id="KKO98313.1"/>
    </source>
</evidence>
<dbReference type="AlphaFoldDB" id="A0A0F9ZYL4"/>
<sequence length="149" mass="15997">MAKAVAAEPSPQIKAHSSSSSHNSTPTSPTPPLLRTTPPRISDPNSHTASTSSVTPKKTPTPKSEHSNAAMADGDLQGNEGARLENLQGFDENAPATMRIIALLWAHTLKDMRRTPAPSTVPAPREQTLRTQDLVFSFFLPPPVFQNVP</sequence>
<evidence type="ECO:0000256" key="1">
    <source>
        <dbReference type="SAM" id="MobiDB-lite"/>
    </source>
</evidence>
<dbReference type="Proteomes" id="UP000034112">
    <property type="component" value="Unassembled WGS sequence"/>
</dbReference>
<name>A0A0F9ZYL4_TRIHA</name>
<dbReference type="EMBL" id="JOKZ01000434">
    <property type="protein sequence ID" value="KKO98313.1"/>
    <property type="molecule type" value="Genomic_DNA"/>
</dbReference>
<dbReference type="OrthoDB" id="10501322at2759"/>
<accession>A0A0F9ZYL4</accession>
<feature type="compositionally biased region" description="Low complexity" evidence="1">
    <location>
        <begin position="50"/>
        <end position="62"/>
    </location>
</feature>
<evidence type="ECO:0000313" key="3">
    <source>
        <dbReference type="Proteomes" id="UP000034112"/>
    </source>
</evidence>
<feature type="compositionally biased region" description="Low complexity" evidence="1">
    <location>
        <begin position="9"/>
        <end position="42"/>
    </location>
</feature>
<organism evidence="2 3">
    <name type="scientific">Trichoderma harzianum</name>
    <name type="common">Hypocrea lixii</name>
    <dbReference type="NCBI Taxonomy" id="5544"/>
    <lineage>
        <taxon>Eukaryota</taxon>
        <taxon>Fungi</taxon>
        <taxon>Dikarya</taxon>
        <taxon>Ascomycota</taxon>
        <taxon>Pezizomycotina</taxon>
        <taxon>Sordariomycetes</taxon>
        <taxon>Hypocreomycetidae</taxon>
        <taxon>Hypocreales</taxon>
        <taxon>Hypocreaceae</taxon>
        <taxon>Trichoderma</taxon>
    </lineage>
</organism>
<reference evidence="3" key="1">
    <citation type="journal article" date="2015" name="Genome Announc.">
        <title>Draft whole-genome sequence of the biocontrol agent Trichoderma harzianum T6776.</title>
        <authorList>
            <person name="Baroncelli R."/>
            <person name="Piaggeschi G."/>
            <person name="Fiorini L."/>
            <person name="Bertolini E."/>
            <person name="Zapparata A."/>
            <person name="Pe M.E."/>
            <person name="Sarrocco S."/>
            <person name="Vannacci G."/>
        </authorList>
    </citation>
    <scope>NUCLEOTIDE SEQUENCE [LARGE SCALE GENOMIC DNA]</scope>
    <source>
        <strain evidence="3">T6776</strain>
    </source>
</reference>
<gene>
    <name evidence="2" type="ORF">THAR02_09577</name>
</gene>
<comment type="caution">
    <text evidence="2">The sequence shown here is derived from an EMBL/GenBank/DDBJ whole genome shotgun (WGS) entry which is preliminary data.</text>
</comment>
<feature type="region of interest" description="Disordered" evidence="1">
    <location>
        <begin position="1"/>
        <end position="85"/>
    </location>
</feature>